<evidence type="ECO:0000259" key="6">
    <source>
        <dbReference type="PROSITE" id="PS51898"/>
    </source>
</evidence>
<dbReference type="eggNOG" id="COG0582">
    <property type="taxonomic scope" value="Bacteria"/>
</dbReference>
<feature type="domain" description="Tyr recombinase" evidence="6">
    <location>
        <begin position="254"/>
        <end position="433"/>
    </location>
</feature>
<dbReference type="PROSITE" id="PS51898">
    <property type="entry name" value="TYR_RECOMBINASE"/>
    <property type="match status" value="1"/>
</dbReference>
<dbReference type="Pfam" id="PF20172">
    <property type="entry name" value="DUF6538"/>
    <property type="match status" value="1"/>
</dbReference>
<dbReference type="Gene3D" id="1.10.443.10">
    <property type="entry name" value="Intergrase catalytic core"/>
    <property type="match status" value="1"/>
</dbReference>
<dbReference type="PANTHER" id="PTHR30629">
    <property type="entry name" value="PROPHAGE INTEGRASE"/>
    <property type="match status" value="1"/>
</dbReference>
<evidence type="ECO:0000256" key="4">
    <source>
        <dbReference type="ARBA" id="ARBA00023172"/>
    </source>
</evidence>
<evidence type="ECO:0000313" key="8">
    <source>
        <dbReference type="Proteomes" id="UP000004291"/>
    </source>
</evidence>
<reference evidence="7 8" key="2">
    <citation type="submission" date="2012-06" db="EMBL/GenBank/DDBJ databases">
        <authorList>
            <person name="Fiebig A."/>
        </authorList>
    </citation>
    <scope>NUCLEOTIDE SEQUENCE [LARGE SCALE GENOMIC DNA]</scope>
    <source>
        <strain evidence="7 8">DFL-43</strain>
    </source>
</reference>
<dbReference type="InterPro" id="IPR002104">
    <property type="entry name" value="Integrase_catalytic"/>
</dbReference>
<feature type="region of interest" description="Disordered" evidence="5">
    <location>
        <begin position="1"/>
        <end position="20"/>
    </location>
</feature>
<dbReference type="InterPro" id="IPR011010">
    <property type="entry name" value="DNA_brk_join_enz"/>
</dbReference>
<comment type="similarity">
    <text evidence="1">Belongs to the 'phage' integrase family.</text>
</comment>
<comment type="caution">
    <text evidence="7">The sequence shown here is derived from an EMBL/GenBank/DDBJ whole genome shotgun (WGS) entry which is preliminary data.</text>
</comment>
<sequence>MPKPTPKPKNLPAHTSMSKTGVFQYRRRVPDTLRKTIGKREIKESLGKDYGAALRRHAQLHASVEKLFAQKPRRGSNIETKVLSKLREYSLDLQAVAALTQEGVDPDQPNDLLYALDVALEEMERDPEIPDDFIRNAAKGVLTVTLAGALDAYCKHKQTGRPISDAGIERRIERHKERLARYLGKDAVYRRPLGNLRRNDARRVAESLTDETSAATARRYMNDINAAVTRAILENDLNCRNPFAQLDIEGGKHTRESRLPFDDADMQKLAPIMETDDDLGLIWEALRDTGARIGEVVGLRGMDVDASFKTILIRPHAGRDLKTSHSRREIPIPDALLKKLLAKANGEPAAPLFPQYVRERGNDTCSQTLMKRLRKVVTDELKVVYSLRHRMKDLLRDTDCPESLAREIMGHSDQSSAANYGRGSSLRTKRAALEKAWHWSDQAPDP</sequence>
<evidence type="ECO:0000256" key="5">
    <source>
        <dbReference type="SAM" id="MobiDB-lite"/>
    </source>
</evidence>
<keyword evidence="2" id="KW-0229">DNA integration</keyword>
<evidence type="ECO:0000313" key="7">
    <source>
        <dbReference type="EMBL" id="EDQ33141.1"/>
    </source>
</evidence>
<dbReference type="AlphaFoldDB" id="A9D7U1"/>
<evidence type="ECO:0000256" key="1">
    <source>
        <dbReference type="ARBA" id="ARBA00008857"/>
    </source>
</evidence>
<keyword evidence="8" id="KW-1185">Reference proteome</keyword>
<dbReference type="InterPro" id="IPR010998">
    <property type="entry name" value="Integrase_recombinase_N"/>
</dbReference>
<keyword evidence="3" id="KW-0238">DNA-binding</keyword>
<dbReference type="STRING" id="411684.HPDFL43_16736"/>
<dbReference type="Gene3D" id="1.10.150.130">
    <property type="match status" value="1"/>
</dbReference>
<dbReference type="GO" id="GO:0015074">
    <property type="term" value="P:DNA integration"/>
    <property type="evidence" value="ECO:0007669"/>
    <property type="project" value="UniProtKB-KW"/>
</dbReference>
<keyword evidence="4" id="KW-0233">DNA recombination</keyword>
<reference evidence="7 8" key="1">
    <citation type="submission" date="2007-10" db="EMBL/GenBank/DDBJ databases">
        <authorList>
            <person name="Wagner-Dobler I."/>
            <person name="Ferriera S."/>
            <person name="Johnson J."/>
            <person name="Kravitz S."/>
            <person name="Beeson K."/>
            <person name="Sutton G."/>
            <person name="Rogers Y.-H."/>
            <person name="Friedman R."/>
            <person name="Frazier M."/>
            <person name="Venter J.C."/>
        </authorList>
    </citation>
    <scope>NUCLEOTIDE SEQUENCE [LARGE SCALE GENOMIC DNA]</scope>
    <source>
        <strain evidence="7 8">DFL-43</strain>
    </source>
</reference>
<dbReference type="SUPFAM" id="SSF56349">
    <property type="entry name" value="DNA breaking-rejoining enzymes"/>
    <property type="match status" value="1"/>
</dbReference>
<name>A9D7U1_HOEPD</name>
<evidence type="ECO:0000256" key="3">
    <source>
        <dbReference type="ARBA" id="ARBA00023125"/>
    </source>
</evidence>
<dbReference type="InterPro" id="IPR046668">
    <property type="entry name" value="DUF6538"/>
</dbReference>
<dbReference type="HOGENOM" id="CLU_043523_2_0_5"/>
<proteinExistence type="inferred from homology"/>
<gene>
    <name evidence="7" type="ORF">HPDFL43_16736</name>
</gene>
<dbReference type="Pfam" id="PF00589">
    <property type="entry name" value="Phage_integrase"/>
    <property type="match status" value="1"/>
</dbReference>
<dbReference type="GO" id="GO:0003677">
    <property type="term" value="F:DNA binding"/>
    <property type="evidence" value="ECO:0007669"/>
    <property type="project" value="UniProtKB-KW"/>
</dbReference>
<dbReference type="OrthoDB" id="9784724at2"/>
<organism evidence="7 8">
    <name type="scientific">Hoeflea phototrophica (strain DSM 17068 / NCIMB 14078 / DFL-43)</name>
    <dbReference type="NCBI Taxonomy" id="411684"/>
    <lineage>
        <taxon>Bacteria</taxon>
        <taxon>Pseudomonadati</taxon>
        <taxon>Pseudomonadota</taxon>
        <taxon>Alphaproteobacteria</taxon>
        <taxon>Hyphomicrobiales</taxon>
        <taxon>Rhizobiaceae</taxon>
        <taxon>Hoeflea</taxon>
    </lineage>
</organism>
<dbReference type="GO" id="GO:0006310">
    <property type="term" value="P:DNA recombination"/>
    <property type="evidence" value="ECO:0007669"/>
    <property type="project" value="UniProtKB-KW"/>
</dbReference>
<dbReference type="InterPro" id="IPR050808">
    <property type="entry name" value="Phage_Integrase"/>
</dbReference>
<dbReference type="EMBL" id="ABIA03000004">
    <property type="protein sequence ID" value="EDQ33141.1"/>
    <property type="molecule type" value="Genomic_DNA"/>
</dbReference>
<dbReference type="Proteomes" id="UP000004291">
    <property type="component" value="Chromosome"/>
</dbReference>
<dbReference type="PANTHER" id="PTHR30629:SF2">
    <property type="entry name" value="PROPHAGE INTEGRASE INTS-RELATED"/>
    <property type="match status" value="1"/>
</dbReference>
<evidence type="ECO:0000256" key="2">
    <source>
        <dbReference type="ARBA" id="ARBA00022908"/>
    </source>
</evidence>
<accession>A9D7U1</accession>
<protein>
    <submittedName>
        <fullName evidence="7">Site-specific recombinase XerD</fullName>
    </submittedName>
</protein>
<dbReference type="InterPro" id="IPR013762">
    <property type="entry name" value="Integrase-like_cat_sf"/>
</dbReference>
<dbReference type="RefSeq" id="WP_007199098.1">
    <property type="nucleotide sequence ID" value="NZ_CM002917.1"/>
</dbReference>